<sequence>MCPFSKEKCGNSDSLIIKKTGASKSLSQSLLPGDVCLYTTHAECGVPTLIPSGQNVDEIDLYTIHYDDQENGLNIHSESSIPLPAKSDHLDKQSFKYNYYTMYVADWIRNDIYSYANFKDDCSFVVTSDSKIEYYSAWGCDNTNYFMDKRANPYFGYRFFAQPADDANSSIQVIFTNGINTIYPKPNATTTIFPDASYLTVSESGVTEYFGPRYYYLFYYDPRTHKNQSSNGDYDRKRKPLYERIQRRKDSEQKTLYREDGCNVTKTSDLDGLVGTYYSYICSNGSYIFYAPALGNFFSTPNYADPNQYRVSGYIKKLYKRYELFANYSFSVAYNESSVELHQYIDPFEFGYKTFMQNWTEGLNQFYFIDDPSIFFAKCLNGSIMFYPPSDLFKSFLGYKSRLSIKNQDQETELTTADKQLANNQAQSTKFQKLSSFIDQYANIKASTLQANKRPSAVVFPSREPVTNYEFLEDGTYKILFQNGTIVNVKYEVEKISVLGVWIVDGQCYDILNLYSPDYWNQIEYNSGAGFFYNKTSQKWQYGKWDTGIVGCVSRVSFFWDLKWQELQKMDPVNTNIILLKGARSSTSRMHSQLQMAQLSQNLESRFAKAATKSSSLVIPASLTPSTLMVADLQQCKLLLKNRSFQS</sequence>
<organism evidence="1 2">
    <name type="scientific">Halteria grandinella</name>
    <dbReference type="NCBI Taxonomy" id="5974"/>
    <lineage>
        <taxon>Eukaryota</taxon>
        <taxon>Sar</taxon>
        <taxon>Alveolata</taxon>
        <taxon>Ciliophora</taxon>
        <taxon>Intramacronucleata</taxon>
        <taxon>Spirotrichea</taxon>
        <taxon>Stichotrichia</taxon>
        <taxon>Sporadotrichida</taxon>
        <taxon>Halteriidae</taxon>
        <taxon>Halteria</taxon>
    </lineage>
</organism>
<dbReference type="Proteomes" id="UP000785679">
    <property type="component" value="Unassembled WGS sequence"/>
</dbReference>
<protein>
    <submittedName>
        <fullName evidence="1">Uncharacterized protein</fullName>
    </submittedName>
</protein>
<reference evidence="1" key="1">
    <citation type="submission" date="2019-06" db="EMBL/GenBank/DDBJ databases">
        <authorList>
            <person name="Zheng W."/>
        </authorList>
    </citation>
    <scope>NUCLEOTIDE SEQUENCE</scope>
    <source>
        <strain evidence="1">QDHG01</strain>
    </source>
</reference>
<keyword evidence="2" id="KW-1185">Reference proteome</keyword>
<proteinExistence type="predicted"/>
<accession>A0A8J8NYS3</accession>
<dbReference type="AlphaFoldDB" id="A0A8J8NYS3"/>
<evidence type="ECO:0000313" key="2">
    <source>
        <dbReference type="Proteomes" id="UP000785679"/>
    </source>
</evidence>
<gene>
    <name evidence="1" type="ORF">FGO68_gene1767</name>
</gene>
<name>A0A8J8NYS3_HALGN</name>
<evidence type="ECO:0000313" key="1">
    <source>
        <dbReference type="EMBL" id="TNV83877.1"/>
    </source>
</evidence>
<comment type="caution">
    <text evidence="1">The sequence shown here is derived from an EMBL/GenBank/DDBJ whole genome shotgun (WGS) entry which is preliminary data.</text>
</comment>
<dbReference type="EMBL" id="RRYP01003356">
    <property type="protein sequence ID" value="TNV83877.1"/>
    <property type="molecule type" value="Genomic_DNA"/>
</dbReference>